<dbReference type="Proteomes" id="UP001189429">
    <property type="component" value="Unassembled WGS sequence"/>
</dbReference>
<evidence type="ECO:0000313" key="2">
    <source>
        <dbReference type="Proteomes" id="UP001189429"/>
    </source>
</evidence>
<dbReference type="EMBL" id="CAUYUJ010004914">
    <property type="protein sequence ID" value="CAK0811554.1"/>
    <property type="molecule type" value="Genomic_DNA"/>
</dbReference>
<reference evidence="1" key="1">
    <citation type="submission" date="2023-10" db="EMBL/GenBank/DDBJ databases">
        <authorList>
            <person name="Chen Y."/>
            <person name="Shah S."/>
            <person name="Dougan E. K."/>
            <person name="Thang M."/>
            <person name="Chan C."/>
        </authorList>
    </citation>
    <scope>NUCLEOTIDE SEQUENCE [LARGE SCALE GENOMIC DNA]</scope>
</reference>
<protein>
    <submittedName>
        <fullName evidence="1">Uncharacterized protein</fullName>
    </submittedName>
</protein>
<sequence>APAPVEFDYSALAGELVRKQQGLDTTIDLMSAQLQWALECKIAFRNMPKSLVEAANYYAKIQLCPDQHGDVFGAVQRRALDKHAVVFDSAMDLMLADRIAQLRASGQFYGAGFTTDESPPEAPRFRGLRFQITHIYFCTFPPAEEWAQAKYDAKHPIQVTKRLLDIMHCPKKDGQSVLNVLEKQWETVGMNRYDFFSGSGDGGGENEGAGGIHATMEDVSHSYVRRRCLGHWGWRNAGAAMSEDEKLVSEVQ</sequence>
<organism evidence="1 2">
    <name type="scientific">Prorocentrum cordatum</name>
    <dbReference type="NCBI Taxonomy" id="2364126"/>
    <lineage>
        <taxon>Eukaryota</taxon>
        <taxon>Sar</taxon>
        <taxon>Alveolata</taxon>
        <taxon>Dinophyceae</taxon>
        <taxon>Prorocentrales</taxon>
        <taxon>Prorocentraceae</taxon>
        <taxon>Prorocentrum</taxon>
    </lineage>
</organism>
<name>A0ABN9R1A8_9DINO</name>
<keyword evidence="2" id="KW-1185">Reference proteome</keyword>
<accession>A0ABN9R1A8</accession>
<gene>
    <name evidence="1" type="ORF">PCOR1329_LOCUS16112</name>
</gene>
<comment type="caution">
    <text evidence="1">The sequence shown here is derived from an EMBL/GenBank/DDBJ whole genome shotgun (WGS) entry which is preliminary data.</text>
</comment>
<evidence type="ECO:0000313" key="1">
    <source>
        <dbReference type="EMBL" id="CAK0811554.1"/>
    </source>
</evidence>
<feature type="non-terminal residue" evidence="1">
    <location>
        <position position="1"/>
    </location>
</feature>
<proteinExistence type="predicted"/>
<feature type="non-terminal residue" evidence="1">
    <location>
        <position position="252"/>
    </location>
</feature>